<dbReference type="InterPro" id="IPR001668">
    <property type="entry name" value="Mob_Pre"/>
</dbReference>
<dbReference type="AlphaFoldDB" id="A0A7X3MHJ1"/>
<protein>
    <submittedName>
        <fullName evidence="3">Plasmid recombination protein</fullName>
    </submittedName>
</protein>
<gene>
    <name evidence="3" type="ORF">GN277_14540</name>
</gene>
<dbReference type="EMBL" id="WUQX01000001">
    <property type="protein sequence ID" value="MXP76561.1"/>
    <property type="molecule type" value="Genomic_DNA"/>
</dbReference>
<dbReference type="GO" id="GO:0006310">
    <property type="term" value="P:DNA recombination"/>
    <property type="evidence" value="ECO:0007669"/>
    <property type="project" value="InterPro"/>
</dbReference>
<proteinExistence type="inferred from homology"/>
<dbReference type="Proteomes" id="UP000460412">
    <property type="component" value="Unassembled WGS sequence"/>
</dbReference>
<comment type="similarity">
    <text evidence="1">Belongs to the plasmid mobilization pre family.</text>
</comment>
<evidence type="ECO:0000256" key="1">
    <source>
        <dbReference type="ARBA" id="ARBA00010657"/>
    </source>
</evidence>
<evidence type="ECO:0000313" key="3">
    <source>
        <dbReference type="EMBL" id="MXP76561.1"/>
    </source>
</evidence>
<sequence>MPYAILRFQKRKAGGVAACERHNERKKEAYKSNPDIDVGRSKDNYHLVKPPRYTYKKEINRMVKEASCKVRKDSVMMVETLITASPEFMNQLPPEEQKAYFQTALDFISERVGEKNILSAVIHMDERTPHMHLCFVPLTPDNKLSAKSILGNQKSLSEWQTAYHERMSARWNQLERGQSSMETKRKHIPTWLYKLGGRLDKQYAEIVSALSDINAFNAGRKRDKALELLSAWLPDVEKFSKEISKQQAHIDSLKERIGQEADYAGRMRDEKYEQELKVQKANQRIFELQRTNQQMERLLKKIPPKVLEELQKSSKNRLKER</sequence>
<comment type="caution">
    <text evidence="3">The sequence shown here is derived from an EMBL/GenBank/DDBJ whole genome shotgun (WGS) entry which is preliminary data.</text>
</comment>
<dbReference type="Pfam" id="PF01076">
    <property type="entry name" value="Mob_Pre"/>
    <property type="match status" value="1"/>
</dbReference>
<keyword evidence="4" id="KW-1185">Reference proteome</keyword>
<dbReference type="CDD" id="cd17242">
    <property type="entry name" value="MobM_relaxase"/>
    <property type="match status" value="1"/>
</dbReference>
<dbReference type="GO" id="GO:0003677">
    <property type="term" value="F:DNA binding"/>
    <property type="evidence" value="ECO:0007669"/>
    <property type="project" value="InterPro"/>
</dbReference>
<name>A0A7X3MHJ1_9FIRM</name>
<keyword evidence="2" id="KW-0175">Coiled coil</keyword>
<feature type="coiled-coil region" evidence="2">
    <location>
        <begin position="236"/>
        <end position="298"/>
    </location>
</feature>
<accession>A0A7X3MHJ1</accession>
<evidence type="ECO:0000313" key="4">
    <source>
        <dbReference type="Proteomes" id="UP000460412"/>
    </source>
</evidence>
<dbReference type="NCBIfam" id="NF041497">
    <property type="entry name" value="MobV"/>
    <property type="match status" value="1"/>
</dbReference>
<organism evidence="3 4">
    <name type="scientific">Sporofaciens musculi</name>
    <dbReference type="NCBI Taxonomy" id="2681861"/>
    <lineage>
        <taxon>Bacteria</taxon>
        <taxon>Bacillati</taxon>
        <taxon>Bacillota</taxon>
        <taxon>Clostridia</taxon>
        <taxon>Lachnospirales</taxon>
        <taxon>Lachnospiraceae</taxon>
        <taxon>Sporofaciens</taxon>
    </lineage>
</organism>
<dbReference type="RefSeq" id="WP_159751677.1">
    <property type="nucleotide sequence ID" value="NZ_WUQX01000001.1"/>
</dbReference>
<reference evidence="3 4" key="1">
    <citation type="submission" date="2019-12" db="EMBL/GenBank/DDBJ databases">
        <title>Sporaefaciens musculi gen. nov., sp. nov., a novel bacterium isolated from the caecum of an obese mouse.</title>
        <authorList>
            <person name="Rasmussen T.S."/>
            <person name="Streidl T."/>
            <person name="Hitch T.C.A."/>
            <person name="Wortmann E."/>
            <person name="Deptula P."/>
            <person name="Hansen M."/>
            <person name="Nielsen D.S."/>
            <person name="Clavel T."/>
            <person name="Vogensen F.K."/>
        </authorList>
    </citation>
    <scope>NUCLEOTIDE SEQUENCE [LARGE SCALE GENOMIC DNA]</scope>
    <source>
        <strain evidence="3 4">WCA-9-b2</strain>
    </source>
</reference>
<evidence type="ECO:0000256" key="2">
    <source>
        <dbReference type="SAM" id="Coils"/>
    </source>
</evidence>
<dbReference type="Gene3D" id="3.30.930.30">
    <property type="match status" value="1"/>
</dbReference>